<feature type="transmembrane region" description="Helical" evidence="1">
    <location>
        <begin position="180"/>
        <end position="201"/>
    </location>
</feature>
<dbReference type="EMBL" id="JAPWIJ010000001">
    <property type="protein sequence ID" value="MCZ4516880.1"/>
    <property type="molecule type" value="Genomic_DNA"/>
</dbReference>
<comment type="caution">
    <text evidence="3">The sequence shown here is derived from an EMBL/GenBank/DDBJ whole genome shotgun (WGS) entry which is preliminary data.</text>
</comment>
<evidence type="ECO:0000256" key="1">
    <source>
        <dbReference type="SAM" id="Phobius"/>
    </source>
</evidence>
<evidence type="ECO:0000259" key="2">
    <source>
        <dbReference type="Pfam" id="PF02254"/>
    </source>
</evidence>
<keyword evidence="1" id="KW-0812">Transmembrane</keyword>
<gene>
    <name evidence="3" type="ORF">O4220_00020</name>
</gene>
<dbReference type="PANTHER" id="PTHR43833">
    <property type="entry name" value="POTASSIUM CHANNEL PROTEIN 2-RELATED-RELATED"/>
    <property type="match status" value="1"/>
</dbReference>
<dbReference type="Gene3D" id="3.40.50.720">
    <property type="entry name" value="NAD(P)-binding Rossmann-like Domain"/>
    <property type="match status" value="1"/>
</dbReference>
<evidence type="ECO:0000313" key="4">
    <source>
        <dbReference type="Proteomes" id="UP001081071"/>
    </source>
</evidence>
<feature type="transmembrane region" description="Helical" evidence="1">
    <location>
        <begin position="231"/>
        <end position="254"/>
    </location>
</feature>
<sequence>MDENTGTRTAGSCLVIGNSNVARHVEASLVSMGFVVRVLLTPDDSALDQAFRVQYDRIAVVTHDDVLALRYALSAAHVHPSTPMIVTVFDRTIATRLREILPHSLVTSPADLAAPILAGACIAADLLAVGHNDDGHSFGVRDAHRGPEVGPVADLRRPLWRSMAVRSSGLFRTPDTGTRMLVWGLLGVVGIIVADFLWLVLGKRSTADMALLDAVKVVTTVGPAPEAHGGYATVSAVAMLVTVLLTAMVTAGVVDRILGPRLVGLVGSRVLPRSGHVIVVGLGQVGLRLCRELTAFGVDVVGVERNPSAAGLRLTRALGIPAVVVGHGDDRRLLERVGIRRALAVAVVGSEDSDNIATAVVAQAVAPDVRVVLRAGEHSALSDTGSLLPLGVVRDVSMLSAAYVVAWIVGENPRSVVSDGHTLWIQDARGKFVPFSEMVESHCTRTVSEGHLLVGVALEEK</sequence>
<protein>
    <submittedName>
        <fullName evidence="3">NAD-binding protein</fullName>
    </submittedName>
</protein>
<proteinExistence type="predicted"/>
<reference evidence="3" key="1">
    <citation type="submission" date="2022-12" db="EMBL/GenBank/DDBJ databases">
        <authorList>
            <person name="Krivoruchko A.V."/>
            <person name="Elkin A."/>
        </authorList>
    </citation>
    <scope>NUCLEOTIDE SEQUENCE</scope>
    <source>
        <strain evidence="3">IEGM 1391</strain>
    </source>
</reference>
<feature type="domain" description="RCK N-terminal" evidence="2">
    <location>
        <begin position="277"/>
        <end position="377"/>
    </location>
</feature>
<dbReference type="PANTHER" id="PTHR43833:SF11">
    <property type="entry name" value="VOLTAGE-GATED POTASSIUM CHANNEL KCH"/>
    <property type="match status" value="1"/>
</dbReference>
<dbReference type="InterPro" id="IPR050721">
    <property type="entry name" value="Trk_Ktr_HKT_K-transport"/>
</dbReference>
<dbReference type="RefSeq" id="WP_269601522.1">
    <property type="nucleotide sequence ID" value="NZ_JAPWIJ010000001.1"/>
</dbReference>
<dbReference type="InterPro" id="IPR003148">
    <property type="entry name" value="RCK_N"/>
</dbReference>
<dbReference type="Proteomes" id="UP001081071">
    <property type="component" value="Unassembled WGS sequence"/>
</dbReference>
<accession>A0ABT4M8D1</accession>
<dbReference type="Pfam" id="PF02254">
    <property type="entry name" value="TrkA_N"/>
    <property type="match status" value="1"/>
</dbReference>
<dbReference type="InterPro" id="IPR036291">
    <property type="entry name" value="NAD(P)-bd_dom_sf"/>
</dbReference>
<keyword evidence="1" id="KW-1133">Transmembrane helix</keyword>
<keyword evidence="4" id="KW-1185">Reference proteome</keyword>
<name>A0ABT4M8D1_9NOCA</name>
<dbReference type="SUPFAM" id="SSF51735">
    <property type="entry name" value="NAD(P)-binding Rossmann-fold domains"/>
    <property type="match status" value="2"/>
</dbReference>
<organism evidence="3 4">
    <name type="scientific">Rhodococcus ruber</name>
    <dbReference type="NCBI Taxonomy" id="1830"/>
    <lineage>
        <taxon>Bacteria</taxon>
        <taxon>Bacillati</taxon>
        <taxon>Actinomycetota</taxon>
        <taxon>Actinomycetes</taxon>
        <taxon>Mycobacteriales</taxon>
        <taxon>Nocardiaceae</taxon>
        <taxon>Rhodococcus</taxon>
    </lineage>
</organism>
<keyword evidence="1" id="KW-0472">Membrane</keyword>
<evidence type="ECO:0000313" key="3">
    <source>
        <dbReference type="EMBL" id="MCZ4516880.1"/>
    </source>
</evidence>